<evidence type="ECO:0000259" key="1">
    <source>
        <dbReference type="SMART" id="SM00953"/>
    </source>
</evidence>
<name>A0ABQ6CUJ0_9HYPH</name>
<gene>
    <name evidence="2" type="ORF">GCM10007874_63640</name>
</gene>
<dbReference type="SMART" id="SM00953">
    <property type="entry name" value="RES"/>
    <property type="match status" value="1"/>
</dbReference>
<evidence type="ECO:0000313" key="2">
    <source>
        <dbReference type="EMBL" id="GLS23344.1"/>
    </source>
</evidence>
<evidence type="ECO:0000313" key="3">
    <source>
        <dbReference type="Proteomes" id="UP001156882"/>
    </source>
</evidence>
<protein>
    <recommendedName>
        <fullName evidence="1">RES domain-containing protein</fullName>
    </recommendedName>
</protein>
<sequence>MRWQGICYRAHNPMWAWAPISGAGAAIRGARFNSLGIPALYLALTMEGMFLEMGHGFGHLFDPLTICSYTVDCEDIVDLRTDAHRVTAGVDLDDMRCAWAMDLAAGRRPASWGVAETLIKAGAAGILVPSFAVGARSDMANLVLWTYGPDLPHQVAVHDPSGVLPRDPSSWRTPLA</sequence>
<dbReference type="Pfam" id="PF08808">
    <property type="entry name" value="RES"/>
    <property type="match status" value="1"/>
</dbReference>
<proteinExistence type="predicted"/>
<dbReference type="EMBL" id="BSPC01000069">
    <property type="protein sequence ID" value="GLS23344.1"/>
    <property type="molecule type" value="Genomic_DNA"/>
</dbReference>
<dbReference type="Proteomes" id="UP001156882">
    <property type="component" value="Unassembled WGS sequence"/>
</dbReference>
<comment type="caution">
    <text evidence="2">The sequence shown here is derived from an EMBL/GenBank/DDBJ whole genome shotgun (WGS) entry which is preliminary data.</text>
</comment>
<dbReference type="RefSeq" id="WP_284316259.1">
    <property type="nucleotide sequence ID" value="NZ_BSPC01000069.1"/>
</dbReference>
<keyword evidence="3" id="KW-1185">Reference proteome</keyword>
<feature type="domain" description="RES" evidence="1">
    <location>
        <begin position="19"/>
        <end position="158"/>
    </location>
</feature>
<dbReference type="InterPro" id="IPR014914">
    <property type="entry name" value="RES_dom"/>
</dbReference>
<reference evidence="3" key="1">
    <citation type="journal article" date="2019" name="Int. J. Syst. Evol. Microbiol.">
        <title>The Global Catalogue of Microorganisms (GCM) 10K type strain sequencing project: providing services to taxonomists for standard genome sequencing and annotation.</title>
        <authorList>
            <consortium name="The Broad Institute Genomics Platform"/>
            <consortium name="The Broad Institute Genome Sequencing Center for Infectious Disease"/>
            <person name="Wu L."/>
            <person name="Ma J."/>
        </authorList>
    </citation>
    <scope>NUCLEOTIDE SEQUENCE [LARGE SCALE GENOMIC DNA]</scope>
    <source>
        <strain evidence="3">NBRC 101365</strain>
    </source>
</reference>
<organism evidence="2 3">
    <name type="scientific">Labrys miyagiensis</name>
    <dbReference type="NCBI Taxonomy" id="346912"/>
    <lineage>
        <taxon>Bacteria</taxon>
        <taxon>Pseudomonadati</taxon>
        <taxon>Pseudomonadota</taxon>
        <taxon>Alphaproteobacteria</taxon>
        <taxon>Hyphomicrobiales</taxon>
        <taxon>Xanthobacteraceae</taxon>
        <taxon>Labrys</taxon>
    </lineage>
</organism>
<accession>A0ABQ6CUJ0</accession>